<evidence type="ECO:0000313" key="11">
    <source>
        <dbReference type="Proteomes" id="UP000199481"/>
    </source>
</evidence>
<dbReference type="GO" id="GO:0003700">
    <property type="term" value="F:DNA-binding transcription factor activity"/>
    <property type="evidence" value="ECO:0007669"/>
    <property type="project" value="InterPro"/>
</dbReference>
<dbReference type="RefSeq" id="WP_089976447.1">
    <property type="nucleotide sequence ID" value="NZ_CP084916.1"/>
</dbReference>
<evidence type="ECO:0000256" key="5">
    <source>
        <dbReference type="ARBA" id="ARBA00023163"/>
    </source>
</evidence>
<feature type="domain" description="HTH marR-type" evidence="9">
    <location>
        <begin position="9"/>
        <end position="146"/>
    </location>
</feature>
<evidence type="ECO:0000256" key="3">
    <source>
        <dbReference type="ARBA" id="ARBA00023015"/>
    </source>
</evidence>
<dbReference type="Proteomes" id="UP000199481">
    <property type="component" value="Unassembled WGS sequence"/>
</dbReference>
<dbReference type="EMBL" id="FNJW01000008">
    <property type="protein sequence ID" value="SDQ23411.1"/>
    <property type="molecule type" value="Genomic_DNA"/>
</dbReference>
<name>A0A1H0Z8C4_9LACT</name>
<comment type="similarity">
    <text evidence="6">Belongs to the SarZ family.</text>
</comment>
<evidence type="ECO:0000256" key="2">
    <source>
        <dbReference type="ARBA" id="ARBA00022490"/>
    </source>
</evidence>
<proteinExistence type="inferred from homology"/>
<evidence type="ECO:0000259" key="9">
    <source>
        <dbReference type="PROSITE" id="PS50995"/>
    </source>
</evidence>
<dbReference type="PROSITE" id="PS50995">
    <property type="entry name" value="HTH_MARR_2"/>
    <property type="match status" value="1"/>
</dbReference>
<keyword evidence="5" id="KW-0804">Transcription</keyword>
<accession>A0A1H0Z8C4</accession>
<evidence type="ECO:0000256" key="1">
    <source>
        <dbReference type="ARBA" id="ARBA00004496"/>
    </source>
</evidence>
<dbReference type="GO" id="GO:0003677">
    <property type="term" value="F:DNA binding"/>
    <property type="evidence" value="ECO:0007669"/>
    <property type="project" value="UniProtKB-KW"/>
</dbReference>
<evidence type="ECO:0000256" key="8">
    <source>
        <dbReference type="ARBA" id="ARBA00047207"/>
    </source>
</evidence>
<keyword evidence="4 10" id="KW-0238">DNA-binding</keyword>
<dbReference type="InterPro" id="IPR055166">
    <property type="entry name" value="Transc_reg_Sar_Rot_HTH"/>
</dbReference>
<dbReference type="FunFam" id="1.10.10.10:FF:000163">
    <property type="entry name" value="MarR family transcriptional regulator"/>
    <property type="match status" value="1"/>
</dbReference>
<evidence type="ECO:0000256" key="4">
    <source>
        <dbReference type="ARBA" id="ARBA00023125"/>
    </source>
</evidence>
<protein>
    <recommendedName>
        <fullName evidence="7">HTH-type transcriptional regulator SarZ</fullName>
    </recommendedName>
    <alternativeName>
        <fullName evidence="8">Staphylococcal accessory regulator Z</fullName>
    </alternativeName>
</protein>
<evidence type="ECO:0000256" key="6">
    <source>
        <dbReference type="ARBA" id="ARBA00046337"/>
    </source>
</evidence>
<dbReference type="OrthoDB" id="9806864at2"/>
<evidence type="ECO:0000256" key="7">
    <source>
        <dbReference type="ARBA" id="ARBA00047188"/>
    </source>
</evidence>
<reference evidence="11" key="1">
    <citation type="submission" date="2016-10" db="EMBL/GenBank/DDBJ databases">
        <authorList>
            <person name="Varghese N."/>
            <person name="Submissions S."/>
        </authorList>
    </citation>
    <scope>NUCLEOTIDE SEQUENCE [LARGE SCALE GENOMIC DNA]</scope>
    <source>
        <strain evidence="11">MPL-11</strain>
    </source>
</reference>
<dbReference type="SUPFAM" id="SSF46785">
    <property type="entry name" value="Winged helix' DNA-binding domain"/>
    <property type="match status" value="1"/>
</dbReference>
<keyword evidence="2" id="KW-0963">Cytoplasm</keyword>
<dbReference type="InterPro" id="IPR036388">
    <property type="entry name" value="WH-like_DNA-bd_sf"/>
</dbReference>
<dbReference type="InterPro" id="IPR000835">
    <property type="entry name" value="HTH_MarR-typ"/>
</dbReference>
<dbReference type="Pfam" id="PF22381">
    <property type="entry name" value="Staph_reg_Sar_Rot"/>
    <property type="match status" value="1"/>
</dbReference>
<dbReference type="Gene3D" id="1.10.10.10">
    <property type="entry name" value="Winged helix-like DNA-binding domain superfamily/Winged helix DNA-binding domain"/>
    <property type="match status" value="1"/>
</dbReference>
<dbReference type="GO" id="GO:0005737">
    <property type="term" value="C:cytoplasm"/>
    <property type="evidence" value="ECO:0007669"/>
    <property type="project" value="UniProtKB-SubCell"/>
</dbReference>
<keyword evidence="3" id="KW-0805">Transcription regulation</keyword>
<organism evidence="10 11">
    <name type="scientific">Carnobacterium viridans</name>
    <dbReference type="NCBI Taxonomy" id="174587"/>
    <lineage>
        <taxon>Bacteria</taxon>
        <taxon>Bacillati</taxon>
        <taxon>Bacillota</taxon>
        <taxon>Bacilli</taxon>
        <taxon>Lactobacillales</taxon>
        <taxon>Carnobacteriaceae</taxon>
        <taxon>Carnobacterium</taxon>
    </lineage>
</organism>
<sequence length="147" mass="16748">MEGNNFLLEEQLCFSTYALSKQFTKLYRPVLEPYSLTYTQYVTLLVLWEESDLSVQSLGIKLGLDSGTLTPMLKRMEANGFITRNRHPEDERKVIIATTSKADDLKDELLEKVSACLALLNLDEKEYFDILGKINELTKILGGINHD</sequence>
<dbReference type="PANTHER" id="PTHR42756:SF1">
    <property type="entry name" value="TRANSCRIPTIONAL REPRESSOR OF EMRAB OPERON"/>
    <property type="match status" value="1"/>
</dbReference>
<keyword evidence="11" id="KW-1185">Reference proteome</keyword>
<dbReference type="InterPro" id="IPR036390">
    <property type="entry name" value="WH_DNA-bd_sf"/>
</dbReference>
<evidence type="ECO:0000313" key="10">
    <source>
        <dbReference type="EMBL" id="SDQ23411.1"/>
    </source>
</evidence>
<dbReference type="SMART" id="SM00347">
    <property type="entry name" value="HTH_MARR"/>
    <property type="match status" value="1"/>
</dbReference>
<gene>
    <name evidence="10" type="ORF">SAMN04487752_1361</name>
</gene>
<dbReference type="PANTHER" id="PTHR42756">
    <property type="entry name" value="TRANSCRIPTIONAL REGULATOR, MARR"/>
    <property type="match status" value="1"/>
</dbReference>
<dbReference type="AlphaFoldDB" id="A0A1H0Z8C4"/>
<comment type="subcellular location">
    <subcellularLocation>
        <location evidence="1">Cytoplasm</location>
    </subcellularLocation>
</comment>